<evidence type="ECO:0000256" key="3">
    <source>
        <dbReference type="ARBA" id="ARBA00022764"/>
    </source>
</evidence>
<organism evidence="7 8">
    <name type="scientific">Nocardioides koreensis</name>
    <dbReference type="NCBI Taxonomy" id="433651"/>
    <lineage>
        <taxon>Bacteria</taxon>
        <taxon>Bacillati</taxon>
        <taxon>Actinomycetota</taxon>
        <taxon>Actinomycetes</taxon>
        <taxon>Propionibacteriales</taxon>
        <taxon>Nocardioidaceae</taxon>
        <taxon>Nocardioides</taxon>
    </lineage>
</organism>
<dbReference type="Proteomes" id="UP001501771">
    <property type="component" value="Unassembled WGS sequence"/>
</dbReference>
<dbReference type="EMBL" id="BAAAQR010000003">
    <property type="protein sequence ID" value="GAA2143070.1"/>
    <property type="molecule type" value="Genomic_DNA"/>
</dbReference>
<dbReference type="GO" id="GO:0016829">
    <property type="term" value="F:lyase activity"/>
    <property type="evidence" value="ECO:0007669"/>
    <property type="project" value="UniProtKB-KW"/>
</dbReference>
<evidence type="ECO:0000256" key="4">
    <source>
        <dbReference type="ARBA" id="ARBA00023239"/>
    </source>
</evidence>
<accession>A0ABN2ZJ55</accession>
<evidence type="ECO:0000256" key="2">
    <source>
        <dbReference type="ARBA" id="ARBA00022729"/>
    </source>
</evidence>
<keyword evidence="2" id="KW-0732">Signal</keyword>
<dbReference type="PANTHER" id="PTHR39210:SF1">
    <property type="entry name" value="HEPARIN-SULFATE LYASE"/>
    <property type="match status" value="1"/>
</dbReference>
<evidence type="ECO:0000313" key="8">
    <source>
        <dbReference type="Proteomes" id="UP001501771"/>
    </source>
</evidence>
<dbReference type="InterPro" id="IPR031680">
    <property type="entry name" value="Hepar_II_III_N"/>
</dbReference>
<sequence>MSRQLGWYAQRLRQMSATEVAGRVVDEARRATWARRQVLPGAASGLPGGLRDCRVFPTPLPAGTREEVPAEARRTVVAAADRLVAGHWSLLGTPREDIVRPDWFRDPVTGRRAPQDRLAFRINHRDEQETGNVKAVWELSRHHHLTVLATAWWLTSDDAYALLVDEQLRSWWAENPFLSGVHWTSGIELGVRLTSWVWVRRLLDDWSKVEDLFDTNEDALRQIWWHQHYLSAFRSRGSSANNHVVAEEAGRLAAACAFPWYAESDAWREDASRRLQRELRANTFDSGVNRELATDYHRFVTELGLVAAVESEAVGHPLLVDTWALLAASLDAAAAMVDETGRPPRQGDGDEGRALVLDDPDAEPWGSLLGLGAALVDPRPWWPTTAASVGAVTTAALVPHRPVGMRRPETAPRAFPDAGMYLLRTPAGDGPEIWCRCDGGPHGFLSIAAHAHADALSVEVRHGGVDVLVDPGTYCYHGEPAWRSYFRSTLAHNTIEVDGTSQSVETGPFLWSTHTDGHVTGADIGEHPVQTWTAHHTGYARLDPTLRHTRTVTLDGSTRSLAILDEVTGEASHGLRLAFHVGPEVDVRLVGAAAELSWPSERGTCAAVLHLPEQLRWTAHRGEAHPVLGWYSPRFGERIPTTTLIGSGVLEESVELRSTLDFGPEPRTTTEEAVTHG</sequence>
<evidence type="ECO:0000313" key="7">
    <source>
        <dbReference type="EMBL" id="GAA2143070.1"/>
    </source>
</evidence>
<dbReference type="Pfam" id="PF16889">
    <property type="entry name" value="Hepar_II_III_N"/>
    <property type="match status" value="1"/>
</dbReference>
<dbReference type="SUPFAM" id="SSF48230">
    <property type="entry name" value="Chondroitin AC/alginate lyase"/>
    <property type="match status" value="1"/>
</dbReference>
<comment type="subcellular location">
    <subcellularLocation>
        <location evidence="1">Periplasm</location>
    </subcellularLocation>
</comment>
<evidence type="ECO:0000259" key="6">
    <source>
        <dbReference type="Pfam" id="PF16889"/>
    </source>
</evidence>
<keyword evidence="3" id="KW-0574">Periplasm</keyword>
<feature type="domain" description="Heparinase II/III-like C-terminal" evidence="5">
    <location>
        <begin position="409"/>
        <end position="650"/>
    </location>
</feature>
<keyword evidence="4 7" id="KW-0456">Lyase</keyword>
<dbReference type="InterPro" id="IPR012480">
    <property type="entry name" value="Hepar_II_III_C"/>
</dbReference>
<dbReference type="Gene3D" id="2.70.98.70">
    <property type="match status" value="1"/>
</dbReference>
<protein>
    <submittedName>
        <fullName evidence="7">Alginate lyase family protein</fullName>
    </submittedName>
</protein>
<keyword evidence="8" id="KW-1185">Reference proteome</keyword>
<dbReference type="Gene3D" id="1.50.10.100">
    <property type="entry name" value="Chondroitin AC/alginate lyase"/>
    <property type="match status" value="1"/>
</dbReference>
<gene>
    <name evidence="7" type="ORF">GCM10009844_15030</name>
</gene>
<comment type="caution">
    <text evidence="7">The sequence shown here is derived from an EMBL/GenBank/DDBJ whole genome shotgun (WGS) entry which is preliminary data.</text>
</comment>
<proteinExistence type="predicted"/>
<dbReference type="InterPro" id="IPR008929">
    <property type="entry name" value="Chondroitin_lyas"/>
</dbReference>
<dbReference type="PANTHER" id="PTHR39210">
    <property type="entry name" value="HEPARIN-SULFATE LYASE"/>
    <property type="match status" value="1"/>
</dbReference>
<name>A0ABN2ZJ55_9ACTN</name>
<feature type="domain" description="Heparin-sulfate lyase N-terminal" evidence="6">
    <location>
        <begin position="131"/>
        <end position="303"/>
    </location>
</feature>
<dbReference type="RefSeq" id="WP_344149682.1">
    <property type="nucleotide sequence ID" value="NZ_BAAAQR010000003.1"/>
</dbReference>
<evidence type="ECO:0000256" key="1">
    <source>
        <dbReference type="ARBA" id="ARBA00004418"/>
    </source>
</evidence>
<reference evidence="7 8" key="1">
    <citation type="journal article" date="2019" name="Int. J. Syst. Evol. Microbiol.">
        <title>The Global Catalogue of Microorganisms (GCM) 10K type strain sequencing project: providing services to taxonomists for standard genome sequencing and annotation.</title>
        <authorList>
            <consortium name="The Broad Institute Genomics Platform"/>
            <consortium name="The Broad Institute Genome Sequencing Center for Infectious Disease"/>
            <person name="Wu L."/>
            <person name="Ma J."/>
        </authorList>
    </citation>
    <scope>NUCLEOTIDE SEQUENCE [LARGE SCALE GENOMIC DNA]</scope>
    <source>
        <strain evidence="7 8">JCM 16022</strain>
    </source>
</reference>
<evidence type="ECO:0000259" key="5">
    <source>
        <dbReference type="Pfam" id="PF07940"/>
    </source>
</evidence>
<dbReference type="Pfam" id="PF07940">
    <property type="entry name" value="Hepar_II_III_C"/>
    <property type="match status" value="1"/>
</dbReference>